<accession>Q01U31</accession>
<dbReference type="KEGG" id="sus:Acid_5898"/>
<keyword evidence="4 6" id="KW-0560">Oxidoreductase</keyword>
<name>Q01U31_SOLUE</name>
<dbReference type="NCBIfam" id="NF008425">
    <property type="entry name" value="PRK11259.1"/>
    <property type="match status" value="1"/>
</dbReference>
<dbReference type="InterPro" id="IPR045170">
    <property type="entry name" value="MTOX"/>
</dbReference>
<evidence type="ECO:0000313" key="6">
    <source>
        <dbReference type="EMBL" id="ABJ86839.1"/>
    </source>
</evidence>
<reference evidence="6" key="1">
    <citation type="submission" date="2006-10" db="EMBL/GenBank/DDBJ databases">
        <title>Complete sequence of Solibacter usitatus Ellin6076.</title>
        <authorList>
            <consortium name="US DOE Joint Genome Institute"/>
            <person name="Copeland A."/>
            <person name="Lucas S."/>
            <person name="Lapidus A."/>
            <person name="Barry K."/>
            <person name="Detter J.C."/>
            <person name="Glavina del Rio T."/>
            <person name="Hammon N."/>
            <person name="Israni S."/>
            <person name="Dalin E."/>
            <person name="Tice H."/>
            <person name="Pitluck S."/>
            <person name="Thompson L.S."/>
            <person name="Brettin T."/>
            <person name="Bruce D."/>
            <person name="Han C."/>
            <person name="Tapia R."/>
            <person name="Gilna P."/>
            <person name="Schmutz J."/>
            <person name="Larimer F."/>
            <person name="Land M."/>
            <person name="Hauser L."/>
            <person name="Kyrpides N."/>
            <person name="Mikhailova N."/>
            <person name="Janssen P.H."/>
            <person name="Kuske C.R."/>
            <person name="Richardson P."/>
        </authorList>
    </citation>
    <scope>NUCLEOTIDE SEQUENCE</scope>
    <source>
        <strain evidence="6">Ellin6076</strain>
    </source>
</reference>
<evidence type="ECO:0000259" key="5">
    <source>
        <dbReference type="Pfam" id="PF01266"/>
    </source>
</evidence>
<dbReference type="Gene3D" id="3.30.9.10">
    <property type="entry name" value="D-Amino Acid Oxidase, subunit A, domain 2"/>
    <property type="match status" value="1"/>
</dbReference>
<dbReference type="InterPro" id="IPR006076">
    <property type="entry name" value="FAD-dep_OxRdtase"/>
</dbReference>
<feature type="domain" description="FAD dependent oxidoreductase" evidence="5">
    <location>
        <begin position="4"/>
        <end position="355"/>
    </location>
</feature>
<dbReference type="PANTHER" id="PTHR10961">
    <property type="entry name" value="PEROXISOMAL SARCOSINE OXIDASE"/>
    <property type="match status" value="1"/>
</dbReference>
<dbReference type="STRING" id="234267.Acid_5898"/>
<dbReference type="GO" id="GO:0008115">
    <property type="term" value="F:sarcosine oxidase activity"/>
    <property type="evidence" value="ECO:0007669"/>
    <property type="project" value="UniProtKB-EC"/>
</dbReference>
<dbReference type="HOGENOM" id="CLU_007884_2_1_0"/>
<dbReference type="eggNOG" id="COG0665">
    <property type="taxonomic scope" value="Bacteria"/>
</dbReference>
<evidence type="ECO:0000256" key="1">
    <source>
        <dbReference type="ARBA" id="ARBA00001974"/>
    </source>
</evidence>
<dbReference type="AlphaFoldDB" id="Q01U31"/>
<keyword evidence="2" id="KW-0285">Flavoprotein</keyword>
<dbReference type="EC" id="1.5.3.1" evidence="6"/>
<evidence type="ECO:0000256" key="4">
    <source>
        <dbReference type="ARBA" id="ARBA00023002"/>
    </source>
</evidence>
<evidence type="ECO:0000256" key="3">
    <source>
        <dbReference type="ARBA" id="ARBA00022827"/>
    </source>
</evidence>
<dbReference type="GO" id="GO:0050660">
    <property type="term" value="F:flavin adenine dinucleotide binding"/>
    <property type="evidence" value="ECO:0007669"/>
    <property type="project" value="InterPro"/>
</dbReference>
<sequence>MRYDAIVIGIGGMGSAAAWHLASRGRRVLGLEQFTIPHEMGSSHGVTRIIRLAYSEHPSYVPLLRRAYELWRAMEQRAGEPLLVITGGVDVGCADSVTIEGSLRSCREHGLAHELLDAAEVGRRFPGFRLPGDLAAVYQPEGGIVLPERSMVVHAAAARELGAEIHEGERVMEWRPEGGGVRVWTEAGEYAADRLVITAGPWASRCVPELERLAIPERQVLIWTAPRRPERFAVGAFPIFNMEAEEGRFYGFPVYGVPGFKLGKYHHLGQQTDPDRVDREFHPEDEAVLRAGIRRYFPDADGETLLMKTCMFTNSPDEHFILDLHPEWPQVSIAAGFSGHGFKFAPVIGEVMADLAMEGGCSRFDLGLFGLHRFV</sequence>
<proteinExistence type="predicted"/>
<dbReference type="EMBL" id="CP000473">
    <property type="protein sequence ID" value="ABJ86839.1"/>
    <property type="molecule type" value="Genomic_DNA"/>
</dbReference>
<dbReference type="PANTHER" id="PTHR10961:SF7">
    <property type="entry name" value="FAD DEPENDENT OXIDOREDUCTASE DOMAIN-CONTAINING PROTEIN"/>
    <property type="match status" value="1"/>
</dbReference>
<gene>
    <name evidence="6" type="ordered locus">Acid_5898</name>
</gene>
<dbReference type="InParanoid" id="Q01U31"/>
<dbReference type="Pfam" id="PF01266">
    <property type="entry name" value="DAO"/>
    <property type="match status" value="1"/>
</dbReference>
<dbReference type="SUPFAM" id="SSF54373">
    <property type="entry name" value="FAD-linked reductases, C-terminal domain"/>
    <property type="match status" value="1"/>
</dbReference>
<dbReference type="InterPro" id="IPR036188">
    <property type="entry name" value="FAD/NAD-bd_sf"/>
</dbReference>
<comment type="cofactor">
    <cofactor evidence="1">
        <name>FAD</name>
        <dbReference type="ChEBI" id="CHEBI:57692"/>
    </cofactor>
</comment>
<dbReference type="Gene3D" id="3.50.50.60">
    <property type="entry name" value="FAD/NAD(P)-binding domain"/>
    <property type="match status" value="1"/>
</dbReference>
<evidence type="ECO:0000256" key="2">
    <source>
        <dbReference type="ARBA" id="ARBA00022630"/>
    </source>
</evidence>
<dbReference type="SUPFAM" id="SSF51905">
    <property type="entry name" value="FAD/NAD(P)-binding domain"/>
    <property type="match status" value="1"/>
</dbReference>
<dbReference type="FunCoup" id="Q01U31">
    <property type="interactions" value="357"/>
</dbReference>
<dbReference type="OrthoDB" id="9794226at2"/>
<keyword evidence="3" id="KW-0274">FAD</keyword>
<organism evidence="6">
    <name type="scientific">Solibacter usitatus (strain Ellin6076)</name>
    <dbReference type="NCBI Taxonomy" id="234267"/>
    <lineage>
        <taxon>Bacteria</taxon>
        <taxon>Pseudomonadati</taxon>
        <taxon>Acidobacteriota</taxon>
        <taxon>Terriglobia</taxon>
        <taxon>Bryobacterales</taxon>
        <taxon>Solibacteraceae</taxon>
        <taxon>Candidatus Solibacter</taxon>
    </lineage>
</organism>
<protein>
    <submittedName>
        <fullName evidence="6">Sarcosine oxidase</fullName>
        <ecNumber evidence="6">1.5.3.1</ecNumber>
    </submittedName>
</protein>